<dbReference type="CDD" id="cd00117">
    <property type="entry name" value="TFP"/>
    <property type="match status" value="1"/>
</dbReference>
<reference evidence="3" key="1">
    <citation type="submission" date="2025-08" db="UniProtKB">
        <authorList>
            <consortium name="RefSeq"/>
        </authorList>
    </citation>
    <scope>IDENTIFICATION</scope>
</reference>
<dbReference type="RefSeq" id="XP_013179874.1">
    <property type="nucleotide sequence ID" value="XM_013324420.1"/>
</dbReference>
<gene>
    <name evidence="3" type="primary">LOC106126662</name>
</gene>
<sequence length="293" mass="33508">MLFHELKNENEFQTQQNKSNIEKEKATDENDLNLLPIDTRRGQYLQTHLDNNKADSVNEELTAQEPEFITSTTEFTISKTKKGNIQRSLSNDNYILNSEDDEDDEDILFSFELNEVNNDTTKEAETDKKTNDSEKTNELIKNNKEKELSESVSIEYIDKSLNLNIIKKHPELRNSMKINDSINSRFLLMESHRICYACVSSSDASCLKPNRKTTVKYCHKDNKACVVKSYTIGRSNYIIRDCGSSCISPDINDLAINYETCSICHSDLCNSAYSITFIAPSIFLSIAINKMIF</sequence>
<organism evidence="3">
    <name type="scientific">Papilio xuthus</name>
    <name type="common">Asian swallowtail butterfly</name>
    <dbReference type="NCBI Taxonomy" id="66420"/>
    <lineage>
        <taxon>Eukaryota</taxon>
        <taxon>Metazoa</taxon>
        <taxon>Ecdysozoa</taxon>
        <taxon>Arthropoda</taxon>
        <taxon>Hexapoda</taxon>
        <taxon>Insecta</taxon>
        <taxon>Pterygota</taxon>
        <taxon>Neoptera</taxon>
        <taxon>Endopterygota</taxon>
        <taxon>Lepidoptera</taxon>
        <taxon>Glossata</taxon>
        <taxon>Ditrysia</taxon>
        <taxon>Papilionoidea</taxon>
        <taxon>Papilionidae</taxon>
        <taxon>Papilioninae</taxon>
        <taxon>Papilio</taxon>
    </lineage>
</organism>
<evidence type="ECO:0000313" key="3">
    <source>
        <dbReference type="RefSeq" id="XP_013179874.1"/>
    </source>
</evidence>
<dbReference type="InterPro" id="IPR045860">
    <property type="entry name" value="Snake_toxin-like_sf"/>
</dbReference>
<feature type="compositionally biased region" description="Basic and acidic residues" evidence="1">
    <location>
        <begin position="120"/>
        <end position="138"/>
    </location>
</feature>
<protein>
    <submittedName>
        <fullName evidence="3">Uncharacterized protein LOC106126662</fullName>
    </submittedName>
</protein>
<dbReference type="GeneID" id="106126662"/>
<dbReference type="AlphaFoldDB" id="A0AAJ6ZV98"/>
<dbReference type="Proteomes" id="UP000694872">
    <property type="component" value="Unplaced"/>
</dbReference>
<dbReference type="InterPro" id="IPR008472">
    <property type="entry name" value="DUF753"/>
</dbReference>
<dbReference type="Pfam" id="PF05444">
    <property type="entry name" value="DUF753"/>
    <property type="match status" value="1"/>
</dbReference>
<feature type="compositionally biased region" description="Basic and acidic residues" evidence="1">
    <location>
        <begin position="1"/>
        <end position="10"/>
    </location>
</feature>
<feature type="region of interest" description="Disordered" evidence="1">
    <location>
        <begin position="118"/>
        <end position="138"/>
    </location>
</feature>
<name>A0AAJ6ZV98_PAPXU</name>
<dbReference type="KEGG" id="pxu:106126662"/>
<feature type="region of interest" description="Disordered" evidence="1">
    <location>
        <begin position="1"/>
        <end position="30"/>
    </location>
</feature>
<accession>A0AAJ6ZV98</accession>
<evidence type="ECO:0000259" key="2">
    <source>
        <dbReference type="Pfam" id="PF05444"/>
    </source>
</evidence>
<evidence type="ECO:0000256" key="1">
    <source>
        <dbReference type="SAM" id="MobiDB-lite"/>
    </source>
</evidence>
<feature type="domain" description="DUF753" evidence="2">
    <location>
        <begin position="195"/>
        <end position="270"/>
    </location>
</feature>
<dbReference type="SUPFAM" id="SSF57302">
    <property type="entry name" value="Snake toxin-like"/>
    <property type="match status" value="1"/>
</dbReference>
<proteinExistence type="predicted"/>